<dbReference type="AlphaFoldDB" id="A0A4R1B336"/>
<name>A0A4R1B336_9BACT</name>
<protein>
    <submittedName>
        <fullName evidence="9">Signal peptide peptidase SppA</fullName>
    </submittedName>
</protein>
<dbReference type="NCBIfam" id="TIGR00705">
    <property type="entry name" value="SppA_67K"/>
    <property type="match status" value="1"/>
</dbReference>
<dbReference type="InterPro" id="IPR004634">
    <property type="entry name" value="Pept_S49_pIV"/>
</dbReference>
<dbReference type="InterPro" id="IPR029045">
    <property type="entry name" value="ClpP/crotonase-like_dom_sf"/>
</dbReference>
<keyword evidence="6" id="KW-0472">Membrane</keyword>
<dbReference type="Proteomes" id="UP000295334">
    <property type="component" value="Unassembled WGS sequence"/>
</dbReference>
<evidence type="ECO:0000256" key="1">
    <source>
        <dbReference type="ARBA" id="ARBA00004370"/>
    </source>
</evidence>
<gene>
    <name evidence="9" type="primary">sppA</name>
    <name evidence="9" type="ORF">EPD60_14350</name>
</gene>
<evidence type="ECO:0000256" key="6">
    <source>
        <dbReference type="ARBA" id="ARBA00023136"/>
    </source>
</evidence>
<dbReference type="GO" id="GO:0008236">
    <property type="term" value="F:serine-type peptidase activity"/>
    <property type="evidence" value="ECO:0007669"/>
    <property type="project" value="UniProtKB-KW"/>
</dbReference>
<dbReference type="Pfam" id="PF01343">
    <property type="entry name" value="Peptidase_S49"/>
    <property type="match status" value="2"/>
</dbReference>
<dbReference type="InterPro" id="IPR047217">
    <property type="entry name" value="S49_SppA_67K_type_N"/>
</dbReference>
<comment type="similarity">
    <text evidence="2">Belongs to the peptidase S49 family.</text>
</comment>
<dbReference type="OrthoDB" id="9764363at2"/>
<dbReference type="InterPro" id="IPR004635">
    <property type="entry name" value="Pept_S49_SppA"/>
</dbReference>
<proteinExistence type="inferred from homology"/>
<keyword evidence="5" id="KW-0720">Serine protease</keyword>
<feature type="active site" description="Nucleophile" evidence="7">
    <location>
        <position position="381"/>
    </location>
</feature>
<comment type="caution">
    <text evidence="9">The sequence shown here is derived from an EMBL/GenBank/DDBJ whole genome shotgun (WGS) entry which is preliminary data.</text>
</comment>
<dbReference type="GO" id="GO:0006465">
    <property type="term" value="P:signal peptide processing"/>
    <property type="evidence" value="ECO:0007669"/>
    <property type="project" value="InterPro"/>
</dbReference>
<dbReference type="SUPFAM" id="SSF52096">
    <property type="entry name" value="ClpP/crotonase"/>
    <property type="match status" value="2"/>
</dbReference>
<dbReference type="InterPro" id="IPR047272">
    <property type="entry name" value="S49_SppA_C"/>
</dbReference>
<evidence type="ECO:0000259" key="8">
    <source>
        <dbReference type="Pfam" id="PF01343"/>
    </source>
</evidence>
<accession>A0A4R1B336</accession>
<dbReference type="NCBIfam" id="TIGR00706">
    <property type="entry name" value="SppA_dom"/>
    <property type="match status" value="1"/>
</dbReference>
<evidence type="ECO:0000256" key="7">
    <source>
        <dbReference type="PIRSR" id="PIRSR001217-1"/>
    </source>
</evidence>
<dbReference type="Gene3D" id="3.90.226.10">
    <property type="entry name" value="2-enoyl-CoA Hydratase, Chain A, domain 1"/>
    <property type="match status" value="3"/>
</dbReference>
<feature type="active site" description="Proton donor/acceptor" evidence="7">
    <location>
        <position position="188"/>
    </location>
</feature>
<evidence type="ECO:0000256" key="4">
    <source>
        <dbReference type="ARBA" id="ARBA00022801"/>
    </source>
</evidence>
<dbReference type="PIRSF" id="PIRSF001217">
    <property type="entry name" value="Protease_4_SppA"/>
    <property type="match status" value="1"/>
</dbReference>
<dbReference type="InterPro" id="IPR002142">
    <property type="entry name" value="Peptidase_S49"/>
</dbReference>
<sequence length="582" mass="65090">MNPFFRTFFASLLAFFVFWILAFFFFVAVVASLASGEKPLIVNRSVLRIDLGRHFSETERRNPLNRLSGGEADAPGLYDAVRLIREAAADKHIDAILLEAEDNGNGYAASEELRQALVHFRSKGKYVVAYGNRMSQKAYYVATAAERIYLGPAGMLEWKGLAVELTFFKNTLDRLGIQPQIFYAGKFKSATEPFRTDRMTPENRLQTTEWLGDLYRVLLQRVSAARGIDTVTLHRLANEGRVQNAGDALREGLVDGLRYDDEIRSELKKRIGAASDAKLHIVDLDTYAEAASYKQTGSSRIGLLYAEGNIVDGDGGTGSIGDKEYVKMIRKMRLDKSIKAIVFRINSGGGSALASENIWRELSLARKEKPLVVSFGDVAASGGYYIATPADSIFALPNTITGSIGVFTVIPNLKGFFNDKLGVTFDGVKTAEHADQLNIYRPMNSAEQGFQQREVERIYALFKQRVADGRRKDTAYIGSIAQGRVWSGIQGQKIGLVDRIGSLEEAVRCAARMAKVDSYRLREFPEREGWLNDLLNRKKEEPAAQLERELGTEQFAVYQQLVGIRQMCNTPQMRMPFQFMIR</sequence>
<dbReference type="PANTHER" id="PTHR33209:SF1">
    <property type="entry name" value="PEPTIDASE S49 DOMAIN-CONTAINING PROTEIN"/>
    <property type="match status" value="1"/>
</dbReference>
<evidence type="ECO:0000313" key="9">
    <source>
        <dbReference type="EMBL" id="TCJ12454.1"/>
    </source>
</evidence>
<reference evidence="9 10" key="1">
    <citation type="submission" date="2019-03" db="EMBL/GenBank/DDBJ databases">
        <authorList>
            <person name="Kim M.K.M."/>
        </authorList>
    </citation>
    <scope>NUCLEOTIDE SEQUENCE [LARGE SCALE GENOMIC DNA]</scope>
    <source>
        <strain evidence="9 10">17J68-12</strain>
    </source>
</reference>
<dbReference type="CDD" id="cd07018">
    <property type="entry name" value="S49_SppA_67K_type"/>
    <property type="match status" value="1"/>
</dbReference>
<dbReference type="RefSeq" id="WP_131450213.1">
    <property type="nucleotide sequence ID" value="NZ_SJZI01000050.1"/>
</dbReference>
<keyword evidence="4" id="KW-0378">Hydrolase</keyword>
<comment type="subcellular location">
    <subcellularLocation>
        <location evidence="1">Membrane</location>
    </subcellularLocation>
</comment>
<dbReference type="CDD" id="cd07023">
    <property type="entry name" value="S49_Sppa_N_C"/>
    <property type="match status" value="1"/>
</dbReference>
<dbReference type="Gene3D" id="6.20.330.10">
    <property type="match status" value="1"/>
</dbReference>
<evidence type="ECO:0000256" key="3">
    <source>
        <dbReference type="ARBA" id="ARBA00022670"/>
    </source>
</evidence>
<dbReference type="PANTHER" id="PTHR33209">
    <property type="entry name" value="PROTEASE 4"/>
    <property type="match status" value="1"/>
</dbReference>
<evidence type="ECO:0000313" key="10">
    <source>
        <dbReference type="Proteomes" id="UP000295334"/>
    </source>
</evidence>
<organism evidence="9 10">
    <name type="scientific">Flaviaesturariibacter flavus</name>
    <dbReference type="NCBI Taxonomy" id="2502780"/>
    <lineage>
        <taxon>Bacteria</taxon>
        <taxon>Pseudomonadati</taxon>
        <taxon>Bacteroidota</taxon>
        <taxon>Chitinophagia</taxon>
        <taxon>Chitinophagales</taxon>
        <taxon>Chitinophagaceae</taxon>
        <taxon>Flaviaestuariibacter</taxon>
    </lineage>
</organism>
<dbReference type="EMBL" id="SJZI01000050">
    <property type="protein sequence ID" value="TCJ12454.1"/>
    <property type="molecule type" value="Genomic_DNA"/>
</dbReference>
<evidence type="ECO:0000256" key="5">
    <source>
        <dbReference type="ARBA" id="ARBA00022825"/>
    </source>
</evidence>
<feature type="domain" description="Peptidase S49" evidence="8">
    <location>
        <begin position="120"/>
        <end position="270"/>
    </location>
</feature>
<feature type="domain" description="Peptidase S49" evidence="8">
    <location>
        <begin position="366"/>
        <end position="516"/>
    </location>
</feature>
<dbReference type="GO" id="GO:0016020">
    <property type="term" value="C:membrane"/>
    <property type="evidence" value="ECO:0007669"/>
    <property type="project" value="UniProtKB-SubCell"/>
</dbReference>
<evidence type="ECO:0000256" key="2">
    <source>
        <dbReference type="ARBA" id="ARBA00008683"/>
    </source>
</evidence>
<keyword evidence="3" id="KW-0645">Protease</keyword>
<keyword evidence="10" id="KW-1185">Reference proteome</keyword>